<dbReference type="EMBL" id="CM004390">
    <property type="protein sequence ID" value="OAY52112.1"/>
    <property type="molecule type" value="Genomic_DNA"/>
</dbReference>
<gene>
    <name evidence="1" type="ORF">MANES_04G058500</name>
</gene>
<proteinExistence type="predicted"/>
<protein>
    <submittedName>
        <fullName evidence="1">Uncharacterized protein</fullName>
    </submittedName>
</protein>
<reference evidence="1" key="1">
    <citation type="submission" date="2016-02" db="EMBL/GenBank/DDBJ databases">
        <title>WGS assembly of Manihot esculenta.</title>
        <authorList>
            <person name="Bredeson J.V."/>
            <person name="Prochnik S.E."/>
            <person name="Lyons J.B."/>
            <person name="Schmutz J."/>
            <person name="Grimwood J."/>
            <person name="Vrebalov J."/>
            <person name="Bart R.S."/>
            <person name="Amuge T."/>
            <person name="Ferguson M.E."/>
            <person name="Green R."/>
            <person name="Putnam N."/>
            <person name="Stites J."/>
            <person name="Rounsley S."/>
            <person name="Rokhsar D.S."/>
        </authorList>
    </citation>
    <scope>NUCLEOTIDE SEQUENCE [LARGE SCALE GENOMIC DNA]</scope>
    <source>
        <tissue evidence="1">Leaf</tissue>
    </source>
</reference>
<name>A0A2C9VZW7_MANES</name>
<organism evidence="1">
    <name type="scientific">Manihot esculenta</name>
    <name type="common">Cassava</name>
    <name type="synonym">Jatropha manihot</name>
    <dbReference type="NCBI Taxonomy" id="3983"/>
    <lineage>
        <taxon>Eukaryota</taxon>
        <taxon>Viridiplantae</taxon>
        <taxon>Streptophyta</taxon>
        <taxon>Embryophyta</taxon>
        <taxon>Tracheophyta</taxon>
        <taxon>Spermatophyta</taxon>
        <taxon>Magnoliopsida</taxon>
        <taxon>eudicotyledons</taxon>
        <taxon>Gunneridae</taxon>
        <taxon>Pentapetalae</taxon>
        <taxon>rosids</taxon>
        <taxon>fabids</taxon>
        <taxon>Malpighiales</taxon>
        <taxon>Euphorbiaceae</taxon>
        <taxon>Crotonoideae</taxon>
        <taxon>Manihoteae</taxon>
        <taxon>Manihot</taxon>
    </lineage>
</organism>
<dbReference type="AlphaFoldDB" id="A0A2C9VZW7"/>
<sequence length="37" mass="4045">MSLTFLVGNLCLKYFMDAISTWISGALITLLTTCSIC</sequence>
<accession>A0A2C9VZW7</accession>
<evidence type="ECO:0000313" key="1">
    <source>
        <dbReference type="EMBL" id="OAY52112.1"/>
    </source>
</evidence>